<reference evidence="9" key="1">
    <citation type="submission" date="2025-08" db="UniProtKB">
        <authorList>
            <consortium name="RefSeq"/>
        </authorList>
    </citation>
    <scope>IDENTIFICATION</scope>
    <source>
        <tissue evidence="9">Whole organism</tissue>
    </source>
</reference>
<dbReference type="Pfam" id="PF00096">
    <property type="entry name" value="zf-C2H2"/>
    <property type="match status" value="1"/>
</dbReference>
<dbReference type="InterPro" id="IPR013087">
    <property type="entry name" value="Znf_C2H2_type"/>
</dbReference>
<name>A0A979FJB0_HYAAZ</name>
<dbReference type="OrthoDB" id="10014897at2759"/>
<dbReference type="OMA" id="FMEMATE"/>
<feature type="compositionally biased region" description="Polar residues" evidence="6">
    <location>
        <begin position="1988"/>
        <end position="1997"/>
    </location>
</feature>
<dbReference type="PANTHER" id="PTHR24379:SF121">
    <property type="entry name" value="C2H2-TYPE DOMAIN-CONTAINING PROTEIN"/>
    <property type="match status" value="1"/>
</dbReference>
<sequence>MAVAHSKSLFLREETCDFVSTELFNFSRVRHSSYDDDDTLTCPSDDGRNDHVAEYEGNSAHSNITRLKFFENLFFDEPFNAHLVCIGANRCRCLLFAETESFIKEELEKITRMNESYCSEPLSAFNESYTACSYVGYKTLHENAVHIASGATERAETSAPQCAEEFSRNSSTSSDGNRIDVDNLEVPKSSPATNYLSRDRNHFAPAKNFAESVRCLDLNGNFRNCLLPCSPMSTLSIGKPESDGILSGFASYDEASSAANNLTLFLPDDSTILHINDSPVSSEEVCDAKFADTIKNTTVRSKTVTTVGASFSQANEPVKLRFPHIKRPFSTKSKNQAFSRRPNLLKSRERSRQKTAALTGKQEKATCKNNISFGCPVIEHKETISYNLASLNLPQKDDSDSISDLYDQPGCSSVAEIFAEHPIQNSVQTEEENDQNTFKGSCCLNPFVSRCLSPKEVIEVGSDLDEHNFAHEKCGLFVTKTVKEDLGVDLCNDSTPTTANVSAMTSRHHVSHVSDYESDDVQEISHRGMFSFIFANDDQSLTAETSQTVVPPVTSSPLAPLPSRPASALPFSLNTLEYIRSWEPSMDCLPAIQCYVPQTASSSMFTSNLDYVDCLDNLPNCCSPRSSSDSSERTPEAGFNNNNRAPYHLAESSMPNFIYPRHELTPTKLESRREETKNRLAPRELLMTETNCRRKFDVQYKRKQSNHKRSSKERSDRLPKLTLVRKSGIDDGWTHIRKPHHAPCDEPQTFHKQLKSKKGHADQLPFRCCYCGRHFKHKRSRDRHLKLHTGDKKYKCGLCDAAFSRSDHLKIHLKTHDSQKPHQCGVCCRGYSTAAALTAHMQSHKVAALSPLRPESRTSPSHSRHSQSSLEALSVRDSRSFATLLRDSPGVSEALASRLMRDGVSNEHRLEALASELKKEATDPGDEGGQHSGEERDVPSRPASLSPPLRCPLCATAVRSSAHLQQHMCRYHAEVSSASGERPSPVNNRPASAGTSSGSGGGGLPSATSTPSPRPPGVLSPRSLGSRVLDVGAHSSSLLTNPSVMSALSCMAGGPLSLGASALAHHHLLAFMGANKLACCYCAQDGFSSVHALELHIHSMHGFGINGDLQELSGGSVARPLSCELCGARVPDVSALQRHVVTSHSFTDLLARTAEGVFCAQCLLPFSNPGALTEHIKLVHTNASPAAALLVANGKLGKRPQSPVDLPTDLSKKSKIETSSVMDSSSTTLLCNQCNAPFNDFESFRNHLKTHLDGYLSPTTVCPECKLVLPSDVGLENHLASHLLSVSTEYGCQACFKLFSKPDELQKHLMDIHAHLFYRCSLCKDVFDSKVAIQVHFAVKHSNECKVKKCTKCSVAFHSRSEFEQHVRTVHMHGEGSKSGAGYRCLLCHLTLASEAEFTTHLSTHQKQFQCTLCDEAFHVEFLLDKHMQAQHNSEINGNLARSQRYNASPSEEDLRCELCNINFPDESSIISHYQKIHGSKSGGLKVAAATVSLYCAYCNEACKSRAELEAHVKLHQSSGGRHKCNICDELCPSAATLAQHKLSHIKALSGSIVCSVCGSSLVNSQEVLAHQTEHCPGPLPQPCVVCKQTMLTNVELKAHSNFHGSFGHSMMNYEEMFKAHSNSKEMLNNNIDSLDIKKNSLKCPLCQIKLETLEEVENHSCSSKTSSLFSEPLNTLQNKISLEVPKTYQCIKCQESFPTEGEVEAHVALHLQTEGSNHECHICRATFKSPLRLQCHLIEHTFEGCSSYTCYLCSTVFTVASRLQQHMLSHGLNSKPYDCHHCHQRFFFKAELENHVLSHAEVAAGKCSECQAMVRQGPSSNMEESKREKPNDVRCKGSNANRNEPGERQFTSTLKDGSDQCNRVNASPESSQSEKQSKSKLCDKGRAQCNDVPLAAAHDAGDDSEVRCQTCGRCCRSTESRALHELTHEGARPYLCGDCGSAFTRKCDVKKHSLKVHQPYKEQNCKKNQRENEEETGTLRSKDELEQTQAEASTNVTSNISSPSEETSSWTCQCCSREFSKQDELAAHVHSSHGGEDTVIVRSSSRCSSCSDDISSESLRPSAT</sequence>
<dbReference type="CTD" id="36609"/>
<evidence type="ECO:0000256" key="5">
    <source>
        <dbReference type="PROSITE-ProRule" id="PRU00042"/>
    </source>
</evidence>
<feature type="region of interest" description="Disordered" evidence="6">
    <location>
        <begin position="624"/>
        <end position="646"/>
    </location>
</feature>
<dbReference type="PROSITE" id="PS50157">
    <property type="entry name" value="ZINC_FINGER_C2H2_2"/>
    <property type="match status" value="15"/>
</dbReference>
<feature type="region of interest" description="Disordered" evidence="6">
    <location>
        <begin position="916"/>
        <end position="949"/>
    </location>
</feature>
<evidence type="ECO:0000313" key="8">
    <source>
        <dbReference type="Proteomes" id="UP000694843"/>
    </source>
</evidence>
<feature type="compositionally biased region" description="Basic residues" evidence="6">
    <location>
        <begin position="701"/>
        <end position="711"/>
    </location>
</feature>
<feature type="domain" description="C2H2-type" evidence="7">
    <location>
        <begin position="1455"/>
        <end position="1483"/>
    </location>
</feature>
<evidence type="ECO:0000256" key="2">
    <source>
        <dbReference type="ARBA" id="ARBA00022737"/>
    </source>
</evidence>
<feature type="region of interest" description="Disordered" evidence="6">
    <location>
        <begin position="1962"/>
        <end position="2009"/>
    </location>
</feature>
<feature type="compositionally biased region" description="Basic and acidic residues" evidence="6">
    <location>
        <begin position="1824"/>
        <end position="1836"/>
    </location>
</feature>
<feature type="compositionally biased region" description="Low complexity" evidence="6">
    <location>
        <begin position="940"/>
        <end position="949"/>
    </location>
</feature>
<feature type="domain" description="C2H2-type" evidence="7">
    <location>
        <begin position="766"/>
        <end position="793"/>
    </location>
</feature>
<dbReference type="GeneID" id="108668727"/>
<keyword evidence="2" id="KW-0677">Repeat</keyword>
<keyword evidence="4" id="KW-0862">Zinc</keyword>
<keyword evidence="3 5" id="KW-0863">Zinc-finger</keyword>
<feature type="compositionally biased region" description="Low complexity" evidence="6">
    <location>
        <begin position="1998"/>
        <end position="2009"/>
    </location>
</feature>
<evidence type="ECO:0000256" key="1">
    <source>
        <dbReference type="ARBA" id="ARBA00022723"/>
    </source>
</evidence>
<feature type="compositionally biased region" description="Low complexity" evidence="6">
    <location>
        <begin position="2041"/>
        <end position="2054"/>
    </location>
</feature>
<gene>
    <name evidence="9" type="primary">LOC108668727</name>
</gene>
<feature type="region of interest" description="Disordered" evidence="6">
    <location>
        <begin position="332"/>
        <end position="361"/>
    </location>
</feature>
<feature type="region of interest" description="Disordered" evidence="6">
    <location>
        <begin position="975"/>
        <end position="1024"/>
    </location>
</feature>
<evidence type="ECO:0000256" key="4">
    <source>
        <dbReference type="ARBA" id="ARBA00022833"/>
    </source>
</evidence>
<evidence type="ECO:0000256" key="6">
    <source>
        <dbReference type="SAM" id="MobiDB-lite"/>
    </source>
</evidence>
<feature type="domain" description="C2H2-type" evidence="7">
    <location>
        <begin position="1290"/>
        <end position="1314"/>
    </location>
</feature>
<keyword evidence="1" id="KW-0479">Metal-binding</keyword>
<feature type="domain" description="C2H2-type" evidence="7">
    <location>
        <begin position="1907"/>
        <end position="1934"/>
    </location>
</feature>
<dbReference type="Proteomes" id="UP000694843">
    <property type="component" value="Unplaced"/>
</dbReference>
<feature type="domain" description="C2H2-type" evidence="7">
    <location>
        <begin position="2011"/>
        <end position="2039"/>
    </location>
</feature>
<feature type="domain" description="C2H2-type" evidence="7">
    <location>
        <begin position="1778"/>
        <end position="1805"/>
    </location>
</feature>
<dbReference type="SUPFAM" id="SSF57667">
    <property type="entry name" value="beta-beta-alpha zinc fingers"/>
    <property type="match status" value="6"/>
</dbReference>
<dbReference type="Gene3D" id="3.30.160.60">
    <property type="entry name" value="Classic Zinc Finger"/>
    <property type="match status" value="10"/>
</dbReference>
<feature type="domain" description="C2H2-type" evidence="7">
    <location>
        <begin position="794"/>
        <end position="821"/>
    </location>
</feature>
<dbReference type="InterPro" id="IPR036236">
    <property type="entry name" value="Znf_C2H2_sf"/>
</dbReference>
<evidence type="ECO:0000313" key="9">
    <source>
        <dbReference type="RefSeq" id="XP_047737061.1"/>
    </source>
</evidence>
<feature type="region of interest" description="Disordered" evidence="6">
    <location>
        <begin position="698"/>
        <end position="719"/>
    </location>
</feature>
<feature type="compositionally biased region" description="Low complexity" evidence="6">
    <location>
        <begin position="857"/>
        <end position="869"/>
    </location>
</feature>
<organism evidence="8 9">
    <name type="scientific">Hyalella azteca</name>
    <name type="common">Amphipod</name>
    <dbReference type="NCBI Taxonomy" id="294128"/>
    <lineage>
        <taxon>Eukaryota</taxon>
        <taxon>Metazoa</taxon>
        <taxon>Ecdysozoa</taxon>
        <taxon>Arthropoda</taxon>
        <taxon>Crustacea</taxon>
        <taxon>Multicrustacea</taxon>
        <taxon>Malacostraca</taxon>
        <taxon>Eumalacostraca</taxon>
        <taxon>Peracarida</taxon>
        <taxon>Amphipoda</taxon>
        <taxon>Senticaudata</taxon>
        <taxon>Talitrida</taxon>
        <taxon>Talitroidea</taxon>
        <taxon>Hyalellidae</taxon>
        <taxon>Hyalella</taxon>
    </lineage>
</organism>
<dbReference type="SMART" id="SM00355">
    <property type="entry name" value="ZnF_C2H2"/>
    <property type="match status" value="26"/>
</dbReference>
<dbReference type="GO" id="GO:0008270">
    <property type="term" value="F:zinc ion binding"/>
    <property type="evidence" value="ECO:0007669"/>
    <property type="project" value="UniProtKB-KW"/>
</dbReference>
<dbReference type="RefSeq" id="XP_047737061.1">
    <property type="nucleotide sequence ID" value="XM_047881105.1"/>
</dbReference>
<feature type="domain" description="C2H2-type" evidence="7">
    <location>
        <begin position="1935"/>
        <end position="1963"/>
    </location>
</feature>
<feature type="domain" description="C2H2-type" evidence="7">
    <location>
        <begin position="1689"/>
        <end position="1716"/>
    </location>
</feature>
<feature type="domain" description="C2H2-type" evidence="7">
    <location>
        <begin position="1229"/>
        <end position="1251"/>
    </location>
</feature>
<feature type="domain" description="C2H2-type" evidence="7">
    <location>
        <begin position="1348"/>
        <end position="1371"/>
    </location>
</feature>
<feature type="compositionally biased region" description="Basic and acidic residues" evidence="6">
    <location>
        <begin position="916"/>
        <end position="939"/>
    </location>
</feature>
<dbReference type="FunFam" id="3.30.160.60:FF:000483">
    <property type="entry name" value="Zinc finger protein 423"/>
    <property type="match status" value="1"/>
</dbReference>
<feature type="region of interest" description="Disordered" evidence="6">
    <location>
        <begin position="1817"/>
        <end position="1878"/>
    </location>
</feature>
<keyword evidence="8" id="KW-1185">Reference proteome</keyword>
<feature type="region of interest" description="Disordered" evidence="6">
    <location>
        <begin position="848"/>
        <end position="873"/>
    </location>
</feature>
<protein>
    <submittedName>
        <fullName evidence="9">Uncharacterized protein LOC108668727 isoform X1</fullName>
    </submittedName>
</protein>
<evidence type="ECO:0000259" key="7">
    <source>
        <dbReference type="PROSITE" id="PS50157"/>
    </source>
</evidence>
<feature type="compositionally biased region" description="Basic and acidic residues" evidence="6">
    <location>
        <begin position="1962"/>
        <end position="1972"/>
    </location>
</feature>
<feature type="domain" description="C2H2-type" evidence="7">
    <location>
        <begin position="1409"/>
        <end position="1437"/>
    </location>
</feature>
<dbReference type="PANTHER" id="PTHR24379">
    <property type="entry name" value="KRAB AND ZINC FINGER DOMAIN-CONTAINING"/>
    <property type="match status" value="1"/>
</dbReference>
<evidence type="ECO:0000256" key="3">
    <source>
        <dbReference type="ARBA" id="ARBA00022771"/>
    </source>
</evidence>
<dbReference type="PROSITE" id="PS00028">
    <property type="entry name" value="ZINC_FINGER_C2H2_1"/>
    <property type="match status" value="22"/>
</dbReference>
<feature type="domain" description="C2H2-type" evidence="7">
    <location>
        <begin position="1157"/>
        <end position="1185"/>
    </location>
</feature>
<feature type="region of interest" description="Disordered" evidence="6">
    <location>
        <begin position="2026"/>
        <end position="2065"/>
    </location>
</feature>
<proteinExistence type="predicted"/>
<feature type="compositionally biased region" description="Polar residues" evidence="6">
    <location>
        <begin position="1850"/>
        <end position="1869"/>
    </location>
</feature>
<feature type="domain" description="C2H2-type" evidence="7">
    <location>
        <begin position="1318"/>
        <end position="1346"/>
    </location>
</feature>
<feature type="region of interest" description="Disordered" evidence="6">
    <location>
        <begin position="166"/>
        <end position="192"/>
    </location>
</feature>
<accession>A0A979FJB0</accession>
<feature type="domain" description="C2H2-type" evidence="7">
    <location>
        <begin position="1749"/>
        <end position="1771"/>
    </location>
</feature>